<keyword evidence="3" id="KW-0496">Mitochondrion</keyword>
<comment type="caution">
    <text evidence="5">The sequence shown here is derived from an EMBL/GenBank/DDBJ whole genome shotgun (WGS) entry which is preliminary data.</text>
</comment>
<dbReference type="PANTHER" id="PTHR47677">
    <property type="entry name" value="CYTOCHROME C OXIDASE ASSEMBLY FACTOR 6"/>
    <property type="match status" value="1"/>
</dbReference>
<dbReference type="PANTHER" id="PTHR47677:SF1">
    <property type="entry name" value="CYTOCHROME C OXIDASE ASSEMBLY FACTOR 6"/>
    <property type="match status" value="1"/>
</dbReference>
<accession>A0A9W6YSZ6</accession>
<protein>
    <submittedName>
        <fullName evidence="5">Unnamed protein product</fullName>
    </submittedName>
</protein>
<gene>
    <name evidence="5" type="ORF">Amon01_000044800</name>
</gene>
<keyword evidence="4" id="KW-1015">Disulfide bond</keyword>
<proteinExistence type="inferred from homology"/>
<dbReference type="InterPro" id="IPR048281">
    <property type="entry name" value="COA6_fun"/>
</dbReference>
<evidence type="ECO:0000313" key="6">
    <source>
        <dbReference type="Proteomes" id="UP001165063"/>
    </source>
</evidence>
<comment type="subcellular location">
    <subcellularLocation>
        <location evidence="1">Mitochondrion</location>
    </subcellularLocation>
</comment>
<dbReference type="SUPFAM" id="SSF47694">
    <property type="entry name" value="Cytochrome c oxidase subunit h"/>
    <property type="match status" value="1"/>
</dbReference>
<evidence type="ECO:0000256" key="4">
    <source>
        <dbReference type="ARBA" id="ARBA00023157"/>
    </source>
</evidence>
<dbReference type="Pfam" id="PF02297">
    <property type="entry name" value="COX6B"/>
    <property type="match status" value="1"/>
</dbReference>
<reference evidence="5" key="1">
    <citation type="submission" date="2023-04" db="EMBL/GenBank/DDBJ databases">
        <title>Ambrosiozyma monospora NBRC 1965.</title>
        <authorList>
            <person name="Ichikawa N."/>
            <person name="Sato H."/>
            <person name="Tonouchi N."/>
        </authorList>
    </citation>
    <scope>NUCLEOTIDE SEQUENCE</scope>
    <source>
        <strain evidence="5">NBRC 1965</strain>
    </source>
</reference>
<dbReference type="Proteomes" id="UP001165063">
    <property type="component" value="Unassembled WGS sequence"/>
</dbReference>
<evidence type="ECO:0000256" key="2">
    <source>
        <dbReference type="ARBA" id="ARBA00006425"/>
    </source>
</evidence>
<dbReference type="Gene3D" id="1.10.10.140">
    <property type="entry name" value="Cytochrome c oxidase, subunit VIb"/>
    <property type="match status" value="1"/>
</dbReference>
<organism evidence="5 6">
    <name type="scientific">Ambrosiozyma monospora</name>
    <name type="common">Yeast</name>
    <name type="synonym">Endomycopsis monosporus</name>
    <dbReference type="NCBI Taxonomy" id="43982"/>
    <lineage>
        <taxon>Eukaryota</taxon>
        <taxon>Fungi</taxon>
        <taxon>Dikarya</taxon>
        <taxon>Ascomycota</taxon>
        <taxon>Saccharomycotina</taxon>
        <taxon>Pichiomycetes</taxon>
        <taxon>Pichiales</taxon>
        <taxon>Pichiaceae</taxon>
        <taxon>Ambrosiozyma</taxon>
    </lineage>
</organism>
<dbReference type="InterPro" id="IPR048280">
    <property type="entry name" value="COX6B-like"/>
</dbReference>
<dbReference type="InterPro" id="IPR036549">
    <property type="entry name" value="CX6/COA6-like_sf"/>
</dbReference>
<dbReference type="AlphaFoldDB" id="A0A9W6YSZ6"/>
<dbReference type="EMBL" id="BSXU01000123">
    <property type="protein sequence ID" value="GMG19408.1"/>
    <property type="molecule type" value="Genomic_DNA"/>
</dbReference>
<comment type="similarity">
    <text evidence="2">Belongs to the cytochrome c oxidase subunit 6B family.</text>
</comment>
<evidence type="ECO:0000256" key="3">
    <source>
        <dbReference type="ARBA" id="ARBA00023128"/>
    </source>
</evidence>
<dbReference type="GO" id="GO:0005758">
    <property type="term" value="C:mitochondrial intermembrane space"/>
    <property type="evidence" value="ECO:0007669"/>
    <property type="project" value="TreeGrafter"/>
</dbReference>
<dbReference type="OrthoDB" id="5545577at2759"/>
<evidence type="ECO:0000313" key="5">
    <source>
        <dbReference type="EMBL" id="GMG19408.1"/>
    </source>
</evidence>
<sequence length="134" mass="15809">MKQTDLSNPIFGEVKHNKTIQKHQNNVTMGLFSFFQQETTEPPNRSKREKCWESRDLYFQCLDKIDVSNPFDKNSQKKINKNCYAEDKQFQKDCVASWVKYFKEKRPFDLKKEKMLNEAKEEGAAVVPLPGVRK</sequence>
<keyword evidence="6" id="KW-1185">Reference proteome</keyword>
<dbReference type="GO" id="GO:0033617">
    <property type="term" value="P:mitochondrial respiratory chain complex IV assembly"/>
    <property type="evidence" value="ECO:0007669"/>
    <property type="project" value="TreeGrafter"/>
</dbReference>
<name>A0A9W6YSZ6_AMBMO</name>
<evidence type="ECO:0000256" key="1">
    <source>
        <dbReference type="ARBA" id="ARBA00004173"/>
    </source>
</evidence>